<organism evidence="3 4">
    <name type="scientific">Roseovarius litorisediminis</name>
    <dbReference type="NCBI Taxonomy" id="1312363"/>
    <lineage>
        <taxon>Bacteria</taxon>
        <taxon>Pseudomonadati</taxon>
        <taxon>Pseudomonadota</taxon>
        <taxon>Alphaproteobacteria</taxon>
        <taxon>Rhodobacterales</taxon>
        <taxon>Roseobacteraceae</taxon>
        <taxon>Roseovarius</taxon>
    </lineage>
</organism>
<accession>A0A1Y5TT42</accession>
<sequence length="343" mass="37451">MFAETFRIATYNTGLSRDGPGLLLRDILKGDDPQLTAFRKVVAQVAPDILALQDVDYDLGLTTLTALRDMIRADGPDYPHLFARRPNSGLETGLDMDGDGRLGQGRDAQGFGLFAGQGGMAILSRFPFDPDKAQDFGTFLWKDLPGAIMPIVDGTPFPSAEAAEVQRLSSVAHWVVPVILPQGRIDLLAFHASPPVFDGPEDLNGRRNHDEIRFWQLFLDGQIGEAPTGAFVLLGDANLDPHDSDGRNKVMRNLLADPRLQDPRPLRPGVVAQDAGQVGDPRLDTVAWPKPDPGHLRVDYVLPAAGLKLRGSGVYWPPDNTPEAEVVNAANHHRMVWVDLVID</sequence>
<name>A0A1Y5TT42_9RHOB</name>
<dbReference type="InterPro" id="IPR005135">
    <property type="entry name" value="Endo/exonuclease/phosphatase"/>
</dbReference>
<dbReference type="RefSeq" id="WP_306372193.1">
    <property type="nucleotide sequence ID" value="NZ_FWFL01000014.1"/>
</dbReference>
<reference evidence="3 4" key="1">
    <citation type="submission" date="2017-03" db="EMBL/GenBank/DDBJ databases">
        <authorList>
            <person name="Afonso C.L."/>
            <person name="Miller P.J."/>
            <person name="Scott M.A."/>
            <person name="Spackman E."/>
            <person name="Goraichik I."/>
            <person name="Dimitrov K.M."/>
            <person name="Suarez D.L."/>
            <person name="Swayne D.E."/>
        </authorList>
    </citation>
    <scope>NUCLEOTIDE SEQUENCE [LARGE SCALE GENOMIC DNA]</scope>
    <source>
        <strain evidence="3 4">CECT 8287</strain>
    </source>
</reference>
<evidence type="ECO:0000313" key="3">
    <source>
        <dbReference type="EMBL" id="SLN67437.1"/>
    </source>
</evidence>
<dbReference type="Pfam" id="PF03372">
    <property type="entry name" value="Exo_endo_phos"/>
    <property type="match status" value="1"/>
</dbReference>
<evidence type="ECO:0000259" key="2">
    <source>
        <dbReference type="Pfam" id="PF03372"/>
    </source>
</evidence>
<feature type="region of interest" description="Disordered" evidence="1">
    <location>
        <begin position="262"/>
        <end position="282"/>
    </location>
</feature>
<dbReference type="Gene3D" id="3.60.10.10">
    <property type="entry name" value="Endonuclease/exonuclease/phosphatase"/>
    <property type="match status" value="1"/>
</dbReference>
<gene>
    <name evidence="3" type="ORF">PEL8287_03727</name>
</gene>
<dbReference type="Proteomes" id="UP000193827">
    <property type="component" value="Unassembled WGS sequence"/>
</dbReference>
<dbReference type="SUPFAM" id="SSF56219">
    <property type="entry name" value="DNase I-like"/>
    <property type="match status" value="1"/>
</dbReference>
<dbReference type="AlphaFoldDB" id="A0A1Y5TT42"/>
<proteinExistence type="predicted"/>
<dbReference type="EMBL" id="FWFL01000014">
    <property type="protein sequence ID" value="SLN67437.1"/>
    <property type="molecule type" value="Genomic_DNA"/>
</dbReference>
<feature type="domain" description="Endonuclease/exonuclease/phosphatase" evidence="2">
    <location>
        <begin position="10"/>
        <end position="319"/>
    </location>
</feature>
<evidence type="ECO:0000256" key="1">
    <source>
        <dbReference type="SAM" id="MobiDB-lite"/>
    </source>
</evidence>
<protein>
    <recommendedName>
        <fullName evidence="2">Endonuclease/exonuclease/phosphatase domain-containing protein</fullName>
    </recommendedName>
</protein>
<evidence type="ECO:0000313" key="4">
    <source>
        <dbReference type="Proteomes" id="UP000193827"/>
    </source>
</evidence>
<keyword evidence="4" id="KW-1185">Reference proteome</keyword>
<dbReference type="InterPro" id="IPR036691">
    <property type="entry name" value="Endo/exonu/phosph_ase_sf"/>
</dbReference>
<dbReference type="GO" id="GO:0003824">
    <property type="term" value="F:catalytic activity"/>
    <property type="evidence" value="ECO:0007669"/>
    <property type="project" value="InterPro"/>
</dbReference>